<dbReference type="GO" id="GO:0008233">
    <property type="term" value="F:peptidase activity"/>
    <property type="evidence" value="ECO:0007669"/>
    <property type="project" value="UniProtKB-KW"/>
</dbReference>
<name>A0A8I0ABV8_9CLOT</name>
<dbReference type="AlphaFoldDB" id="A0A8I0ABV8"/>
<evidence type="ECO:0000259" key="2">
    <source>
        <dbReference type="Pfam" id="PF02617"/>
    </source>
</evidence>
<keyword evidence="3" id="KW-0645">Protease</keyword>
<dbReference type="InterPro" id="IPR003769">
    <property type="entry name" value="ClpS_core"/>
</dbReference>
<reference evidence="3" key="1">
    <citation type="submission" date="2020-08" db="EMBL/GenBank/DDBJ databases">
        <title>Genome public.</title>
        <authorList>
            <person name="Liu C."/>
            <person name="Sun Q."/>
        </authorList>
    </citation>
    <scope>NUCLEOTIDE SEQUENCE</scope>
    <source>
        <strain evidence="3">NSJ-42</strain>
    </source>
</reference>
<dbReference type="InterPro" id="IPR022935">
    <property type="entry name" value="ClpS"/>
</dbReference>
<feature type="domain" description="Adaptor protein ClpS core" evidence="2">
    <location>
        <begin position="16"/>
        <end position="95"/>
    </location>
</feature>
<dbReference type="PANTHER" id="PTHR33473:SF19">
    <property type="entry name" value="ATP-DEPENDENT CLP PROTEASE ADAPTER PROTEIN CLPS"/>
    <property type="match status" value="1"/>
</dbReference>
<dbReference type="HAMAP" id="MF_00302">
    <property type="entry name" value="ClpS"/>
    <property type="match status" value="1"/>
</dbReference>
<dbReference type="Pfam" id="PF02617">
    <property type="entry name" value="ClpS"/>
    <property type="match status" value="1"/>
</dbReference>
<comment type="subunit">
    <text evidence="1">Binds to the N-terminal domain of the chaperone ClpA.</text>
</comment>
<dbReference type="InterPro" id="IPR014719">
    <property type="entry name" value="Ribosomal_bL12_C/ClpS-like"/>
</dbReference>
<comment type="function">
    <text evidence="1">Involved in the modulation of the specificity of the ClpAP-mediated ATP-dependent protein degradation.</text>
</comment>
<dbReference type="RefSeq" id="WP_022211173.1">
    <property type="nucleotide sequence ID" value="NZ_JACOOQ010000004.1"/>
</dbReference>
<evidence type="ECO:0000313" key="4">
    <source>
        <dbReference type="Proteomes" id="UP000662088"/>
    </source>
</evidence>
<sequence>MEHDVVTKEKGKIKVKEPKKYSVIMENDDFTTMEFVIDVLMSVFNKDSVEANRIMLDVHSKGRGVVGTYPYDIAVTKVSIAMDMAKEEGFPFMITIEEV</sequence>
<dbReference type="GO" id="GO:0030163">
    <property type="term" value="P:protein catabolic process"/>
    <property type="evidence" value="ECO:0007669"/>
    <property type="project" value="InterPro"/>
</dbReference>
<dbReference type="GO" id="GO:0006508">
    <property type="term" value="P:proteolysis"/>
    <property type="evidence" value="ECO:0007669"/>
    <property type="project" value="UniProtKB-UniRule"/>
</dbReference>
<proteinExistence type="inferred from homology"/>
<organism evidence="3 4">
    <name type="scientific">Clostridium lentum</name>
    <dbReference type="NCBI Taxonomy" id="2763037"/>
    <lineage>
        <taxon>Bacteria</taxon>
        <taxon>Bacillati</taxon>
        <taxon>Bacillota</taxon>
        <taxon>Clostridia</taxon>
        <taxon>Eubacteriales</taxon>
        <taxon>Clostridiaceae</taxon>
        <taxon>Clostridium</taxon>
    </lineage>
</organism>
<comment type="similarity">
    <text evidence="1">Belongs to the ClpS family.</text>
</comment>
<gene>
    <name evidence="1" type="primary">clpS</name>
    <name evidence="3" type="ORF">H8R92_03845</name>
</gene>
<dbReference type="SUPFAM" id="SSF54736">
    <property type="entry name" value="ClpS-like"/>
    <property type="match status" value="1"/>
</dbReference>
<accession>A0A8I0ABV8</accession>
<comment type="caution">
    <text evidence="3">The sequence shown here is derived from an EMBL/GenBank/DDBJ whole genome shotgun (WGS) entry which is preliminary data.</text>
</comment>
<dbReference type="Proteomes" id="UP000662088">
    <property type="component" value="Unassembled WGS sequence"/>
</dbReference>
<dbReference type="EMBL" id="JACOOQ010000004">
    <property type="protein sequence ID" value="MBC5639574.1"/>
    <property type="molecule type" value="Genomic_DNA"/>
</dbReference>
<keyword evidence="4" id="KW-1185">Reference proteome</keyword>
<dbReference type="Gene3D" id="3.30.1390.10">
    <property type="match status" value="1"/>
</dbReference>
<evidence type="ECO:0000256" key="1">
    <source>
        <dbReference type="HAMAP-Rule" id="MF_00302"/>
    </source>
</evidence>
<evidence type="ECO:0000313" key="3">
    <source>
        <dbReference type="EMBL" id="MBC5639574.1"/>
    </source>
</evidence>
<dbReference type="PANTHER" id="PTHR33473">
    <property type="entry name" value="ATP-DEPENDENT CLP PROTEASE ADAPTER PROTEIN CLPS1, CHLOROPLASTIC"/>
    <property type="match status" value="1"/>
</dbReference>
<keyword evidence="3" id="KW-0378">Hydrolase</keyword>
<dbReference type="FunFam" id="3.30.1390.10:FF:000002">
    <property type="entry name" value="ATP-dependent Clp protease adapter protein ClpS"/>
    <property type="match status" value="1"/>
</dbReference>
<protein>
    <recommendedName>
        <fullName evidence="1">ATP-dependent Clp protease adapter protein ClpS</fullName>
    </recommendedName>
</protein>